<evidence type="ECO:0000256" key="6">
    <source>
        <dbReference type="ARBA" id="ARBA00022475"/>
    </source>
</evidence>
<feature type="domain" description="ABC3 transporter permease C-terminal" evidence="12">
    <location>
        <begin position="230"/>
        <end position="341"/>
    </location>
</feature>
<evidence type="ECO:0000313" key="13">
    <source>
        <dbReference type="EMBL" id="MFD1360945.1"/>
    </source>
</evidence>
<keyword evidence="6" id="KW-1003">Cell membrane</keyword>
<keyword evidence="5" id="KW-0813">Transport</keyword>
<dbReference type="Pfam" id="PF02687">
    <property type="entry name" value="FtsX"/>
    <property type="match status" value="1"/>
</dbReference>
<keyword evidence="9 11" id="KW-0472">Membrane</keyword>
<evidence type="ECO:0000259" key="12">
    <source>
        <dbReference type="Pfam" id="PF02687"/>
    </source>
</evidence>
<feature type="transmembrane region" description="Helical" evidence="11">
    <location>
        <begin position="317"/>
        <end position="337"/>
    </location>
</feature>
<keyword evidence="14" id="KW-1185">Reference proteome</keyword>
<comment type="function">
    <text evidence="10">Part of the ABC transporter complex hrt involved in hemin import. Responsible for the translocation of the substrate across the membrane.</text>
</comment>
<comment type="subcellular location">
    <subcellularLocation>
        <location evidence="1">Cell membrane</location>
        <topology evidence="1">Multi-pass membrane protein</topology>
    </subcellularLocation>
</comment>
<keyword evidence="8 11" id="KW-1133">Transmembrane helix</keyword>
<accession>A0ABW3ZRC9</accession>
<dbReference type="Proteomes" id="UP001597178">
    <property type="component" value="Unassembled WGS sequence"/>
</dbReference>
<evidence type="ECO:0000256" key="7">
    <source>
        <dbReference type="ARBA" id="ARBA00022692"/>
    </source>
</evidence>
<dbReference type="InterPro" id="IPR003838">
    <property type="entry name" value="ABC3_permease_C"/>
</dbReference>
<dbReference type="InterPro" id="IPR051125">
    <property type="entry name" value="ABC-4/HrtB_transporter"/>
</dbReference>
<evidence type="ECO:0000256" key="4">
    <source>
        <dbReference type="ARBA" id="ARBA00016962"/>
    </source>
</evidence>
<organism evidence="13 14">
    <name type="scientific">Lentibacillus salinarum</name>
    <dbReference type="NCBI Taxonomy" id="446820"/>
    <lineage>
        <taxon>Bacteria</taxon>
        <taxon>Bacillati</taxon>
        <taxon>Bacillota</taxon>
        <taxon>Bacilli</taxon>
        <taxon>Bacillales</taxon>
        <taxon>Bacillaceae</taxon>
        <taxon>Lentibacillus</taxon>
    </lineage>
</organism>
<comment type="similarity">
    <text evidence="2">Belongs to the ABC-4 integral membrane protein family. HrtB subfamily.</text>
</comment>
<keyword evidence="7 11" id="KW-0812">Transmembrane</keyword>
<evidence type="ECO:0000256" key="9">
    <source>
        <dbReference type="ARBA" id="ARBA00023136"/>
    </source>
</evidence>
<evidence type="ECO:0000256" key="2">
    <source>
        <dbReference type="ARBA" id="ARBA00008697"/>
    </source>
</evidence>
<feature type="transmembrane region" description="Helical" evidence="11">
    <location>
        <begin position="228"/>
        <end position="250"/>
    </location>
</feature>
<feature type="transmembrane region" description="Helical" evidence="11">
    <location>
        <begin position="270"/>
        <end position="297"/>
    </location>
</feature>
<evidence type="ECO:0000256" key="8">
    <source>
        <dbReference type="ARBA" id="ARBA00022989"/>
    </source>
</evidence>
<comment type="subunit">
    <text evidence="3">The complex is composed of two ATP-binding proteins (HrtA), two transmembrane proteins (HrtB) and a solute-binding protein.</text>
</comment>
<dbReference type="PANTHER" id="PTHR43738:SF1">
    <property type="entry name" value="HEMIN TRANSPORT SYSTEM PERMEASE PROTEIN HRTB-RELATED"/>
    <property type="match status" value="1"/>
</dbReference>
<evidence type="ECO:0000256" key="10">
    <source>
        <dbReference type="ARBA" id="ARBA00024973"/>
    </source>
</evidence>
<dbReference type="EMBL" id="JBHTNH010000004">
    <property type="protein sequence ID" value="MFD1360945.1"/>
    <property type="molecule type" value="Genomic_DNA"/>
</dbReference>
<protein>
    <recommendedName>
        <fullName evidence="4">Putative hemin transport system permease protein HrtB</fullName>
    </recommendedName>
</protein>
<proteinExistence type="inferred from homology"/>
<evidence type="ECO:0000256" key="1">
    <source>
        <dbReference type="ARBA" id="ARBA00004651"/>
    </source>
</evidence>
<evidence type="ECO:0000256" key="3">
    <source>
        <dbReference type="ARBA" id="ARBA00011131"/>
    </source>
</evidence>
<evidence type="ECO:0000256" key="11">
    <source>
        <dbReference type="SAM" id="Phobius"/>
    </source>
</evidence>
<evidence type="ECO:0000256" key="5">
    <source>
        <dbReference type="ARBA" id="ARBA00022448"/>
    </source>
</evidence>
<comment type="caution">
    <text evidence="13">The sequence shown here is derived from an EMBL/GenBank/DDBJ whole genome shotgun (WGS) entry which is preliminary data.</text>
</comment>
<dbReference type="PANTHER" id="PTHR43738">
    <property type="entry name" value="ABC TRANSPORTER, MEMBRANE PROTEIN"/>
    <property type="match status" value="1"/>
</dbReference>
<evidence type="ECO:0000313" key="14">
    <source>
        <dbReference type="Proteomes" id="UP001597178"/>
    </source>
</evidence>
<reference evidence="14" key="1">
    <citation type="journal article" date="2019" name="Int. J. Syst. Evol. Microbiol.">
        <title>The Global Catalogue of Microorganisms (GCM) 10K type strain sequencing project: providing services to taxonomists for standard genome sequencing and annotation.</title>
        <authorList>
            <consortium name="The Broad Institute Genomics Platform"/>
            <consortium name="The Broad Institute Genome Sequencing Center for Infectious Disease"/>
            <person name="Wu L."/>
            <person name="Ma J."/>
        </authorList>
    </citation>
    <scope>NUCLEOTIDE SEQUENCE [LARGE SCALE GENOMIC DNA]</scope>
    <source>
        <strain evidence="14">CCUG 54822</strain>
    </source>
</reference>
<sequence>MFLAIRELLHAKLRYSLIGLIMILIAVLIFIISGLAKGLSADNASAIQHLNADNLMIESGVEQELTKSFLPESTVEEAAQTKGVKDTSPLVIRMSSASVEGTDQNSDVALFGTDLQGTLVPDVIQGERPANPDEVMADDSLKKDGIEVGDTITFSGHDAAYTVSGFVENQRFSHAPVIYMDMAGDKINAVAIQTDGEIDDNFAGHFDVLSKSDVLQGIPSYSQEQASLNMMIVFLFVIAAFVLAVFFYVITMQKTSQLGVLRALGSQTAYIISSLLVQVILISIVCIAIAIGVTYGINLVLPEDMPFVMSTGNMIQASALLLAVSVIGSLVSLYQVVKVDPVEAIEGGD</sequence>
<name>A0ABW3ZRC9_9BACI</name>
<feature type="transmembrane region" description="Helical" evidence="11">
    <location>
        <begin position="15"/>
        <end position="36"/>
    </location>
</feature>
<gene>
    <name evidence="13" type="ORF">ACFQ4A_04590</name>
</gene>
<dbReference type="RefSeq" id="WP_382398033.1">
    <property type="nucleotide sequence ID" value="NZ_JBHTNH010000004.1"/>
</dbReference>